<dbReference type="NCBIfam" id="TIGR00091">
    <property type="entry name" value="tRNA (guanosine(46)-N7)-methyltransferase TrmB"/>
    <property type="match status" value="1"/>
</dbReference>
<dbReference type="GO" id="GO:0043527">
    <property type="term" value="C:tRNA methyltransferase complex"/>
    <property type="evidence" value="ECO:0007669"/>
    <property type="project" value="TreeGrafter"/>
</dbReference>
<comment type="caution">
    <text evidence="7">Lacks conserved residue(s) required for the propagation of feature annotation.</text>
</comment>
<dbReference type="UniPathway" id="UPA00989"/>
<dbReference type="PANTHER" id="PTHR23417">
    <property type="entry name" value="3-DEOXY-D-MANNO-OCTULOSONIC-ACID TRANSFERASE/TRNA GUANINE-N 7 - -METHYLTRANSFERASE"/>
    <property type="match status" value="1"/>
</dbReference>
<feature type="binding site" evidence="7">
    <location>
        <position position="152"/>
    </location>
    <ligand>
        <name>substrate</name>
    </ligand>
</feature>
<evidence type="ECO:0000256" key="6">
    <source>
        <dbReference type="ARBA" id="ARBA00022694"/>
    </source>
</evidence>
<gene>
    <name evidence="7" type="primary">trmB</name>
    <name evidence="8" type="ORF">MAIT1_00569</name>
</gene>
<dbReference type="STRING" id="1434232.MAIT1_00569"/>
<comment type="caution">
    <text evidence="8">The sequence shown here is derived from an EMBL/GenBank/DDBJ whole genome shotgun (WGS) entry which is preliminary data.</text>
</comment>
<dbReference type="PROSITE" id="PS51625">
    <property type="entry name" value="SAM_MT_TRMB"/>
    <property type="match status" value="1"/>
</dbReference>
<dbReference type="RefSeq" id="WP_085446536.1">
    <property type="nucleotide sequence ID" value="NZ_LVJN01000021.1"/>
</dbReference>
<feature type="binding site" evidence="7">
    <location>
        <position position="184"/>
    </location>
    <ligand>
        <name>substrate</name>
    </ligand>
</feature>
<comment type="similarity">
    <text evidence="7">Belongs to the class I-like SAM-binding methyltransferase superfamily. TrmB family.</text>
</comment>
<dbReference type="EC" id="2.1.1.33" evidence="7"/>
<evidence type="ECO:0000256" key="3">
    <source>
        <dbReference type="ARBA" id="ARBA00022603"/>
    </source>
</evidence>
<feature type="binding site" evidence="7">
    <location>
        <position position="98"/>
    </location>
    <ligand>
        <name>S-adenosyl-L-methionine</name>
        <dbReference type="ChEBI" id="CHEBI:59789"/>
    </ligand>
</feature>
<keyword evidence="9" id="KW-1185">Reference proteome</keyword>
<dbReference type="Proteomes" id="UP000194003">
    <property type="component" value="Unassembled WGS sequence"/>
</dbReference>
<protein>
    <recommendedName>
        <fullName evidence="7">tRNA (guanine-N(7)-)-methyltransferase</fullName>
        <ecNumber evidence="7">2.1.1.33</ecNumber>
    </recommendedName>
    <alternativeName>
        <fullName evidence="7">tRNA (guanine(46)-N(7))-methyltransferase</fullName>
    </alternativeName>
    <alternativeName>
        <fullName evidence="7">tRNA(m7G46)-methyltransferase</fullName>
    </alternativeName>
</protein>
<evidence type="ECO:0000256" key="4">
    <source>
        <dbReference type="ARBA" id="ARBA00022679"/>
    </source>
</evidence>
<dbReference type="GO" id="GO:0008176">
    <property type="term" value="F:tRNA (guanine(46)-N7)-methyltransferase activity"/>
    <property type="evidence" value="ECO:0007669"/>
    <property type="project" value="UniProtKB-UniRule"/>
</dbReference>
<dbReference type="PANTHER" id="PTHR23417:SF14">
    <property type="entry name" value="PENTACOTRIPEPTIDE-REPEAT REGION OF PRORP DOMAIN-CONTAINING PROTEIN"/>
    <property type="match status" value="1"/>
</dbReference>
<comment type="pathway">
    <text evidence="7">tRNA modification; N(7)-methylguanine-tRNA biosynthesis.</text>
</comment>
<evidence type="ECO:0000256" key="5">
    <source>
        <dbReference type="ARBA" id="ARBA00022691"/>
    </source>
</evidence>
<sequence length="242" mass="27910">MGRHDDISEAERAQLIEAARFKTHGRKKGKVTDDRLSFIQERLPQLQPPRCANREELLHALGADPQQARLVLEVGFGNGDTLSELAARHPEDRFIGIDVFLEGFGVLLRKLEANAATNVRLLRGHAHPMIDDAIPDASLDWVIVNFPDPWRKKRHFKRRIIQTDFLDLLARKLRPGAAFTLATDWENYAEWMLEHIDPHPAFENLAGVGQFAPQPDWWIITNFERKGWLAGRKSHYLSYRRR</sequence>
<feature type="binding site" evidence="7">
    <location>
        <position position="73"/>
    </location>
    <ligand>
        <name>S-adenosyl-L-methionine</name>
        <dbReference type="ChEBI" id="CHEBI:59789"/>
    </ligand>
</feature>
<dbReference type="InterPro" id="IPR003358">
    <property type="entry name" value="tRNA_(Gua-N-7)_MeTrfase_Trmb"/>
</dbReference>
<dbReference type="OrthoDB" id="9802090at2"/>
<dbReference type="EMBL" id="LVJN01000021">
    <property type="protein sequence ID" value="OSM00135.1"/>
    <property type="molecule type" value="Genomic_DNA"/>
</dbReference>
<reference evidence="8 9" key="1">
    <citation type="journal article" date="2016" name="BMC Genomics">
        <title>Combined genomic and structural analyses of a cultured magnetotactic bacterium reveals its niche adaptation to a dynamic environment.</title>
        <authorList>
            <person name="Araujo A.C."/>
            <person name="Morillo V."/>
            <person name="Cypriano J."/>
            <person name="Teixeira L.C."/>
            <person name="Leao P."/>
            <person name="Lyra S."/>
            <person name="Almeida L.G."/>
            <person name="Bazylinski D.A."/>
            <person name="Vasconcellos A.T."/>
            <person name="Abreu F."/>
            <person name="Lins U."/>
        </authorList>
    </citation>
    <scope>NUCLEOTIDE SEQUENCE [LARGE SCALE GENOMIC DNA]</scope>
    <source>
        <strain evidence="8 9">IT-1</strain>
    </source>
</reference>
<dbReference type="AlphaFoldDB" id="A0A1Y2JZ10"/>
<dbReference type="Gene3D" id="3.40.50.150">
    <property type="entry name" value="Vaccinia Virus protein VP39"/>
    <property type="match status" value="1"/>
</dbReference>
<accession>A0A1Y2JZ10</accession>
<evidence type="ECO:0000313" key="8">
    <source>
        <dbReference type="EMBL" id="OSM00135.1"/>
    </source>
</evidence>
<comment type="function">
    <text evidence="2 7">Catalyzes the formation of N(7)-methylguanine at position 46 (m7G46) in tRNA.</text>
</comment>
<dbReference type="CDD" id="cd02440">
    <property type="entry name" value="AdoMet_MTases"/>
    <property type="match status" value="1"/>
</dbReference>
<feature type="binding site" evidence="7">
    <location>
        <begin position="221"/>
        <end position="224"/>
    </location>
    <ligand>
        <name>substrate</name>
    </ligand>
</feature>
<feature type="binding site" evidence="7">
    <location>
        <position position="148"/>
    </location>
    <ligand>
        <name>S-adenosyl-L-methionine</name>
        <dbReference type="ChEBI" id="CHEBI:59789"/>
    </ligand>
</feature>
<evidence type="ECO:0000256" key="2">
    <source>
        <dbReference type="ARBA" id="ARBA00003015"/>
    </source>
</evidence>
<evidence type="ECO:0000313" key="9">
    <source>
        <dbReference type="Proteomes" id="UP000194003"/>
    </source>
</evidence>
<dbReference type="Pfam" id="PF02390">
    <property type="entry name" value="Methyltransf_4"/>
    <property type="match status" value="1"/>
</dbReference>
<keyword evidence="4 7" id="KW-0808">Transferase</keyword>
<dbReference type="HAMAP" id="MF_01057">
    <property type="entry name" value="tRNA_methyltr_TrmB"/>
    <property type="match status" value="1"/>
</dbReference>
<evidence type="ECO:0000256" key="7">
    <source>
        <dbReference type="HAMAP-Rule" id="MF_01057"/>
    </source>
</evidence>
<organism evidence="8 9">
    <name type="scientific">Magnetofaba australis IT-1</name>
    <dbReference type="NCBI Taxonomy" id="1434232"/>
    <lineage>
        <taxon>Bacteria</taxon>
        <taxon>Pseudomonadati</taxon>
        <taxon>Pseudomonadota</taxon>
        <taxon>Magnetococcia</taxon>
        <taxon>Magnetococcales</taxon>
        <taxon>Magnetococcaceae</taxon>
        <taxon>Magnetofaba</taxon>
    </lineage>
</organism>
<dbReference type="InterPro" id="IPR055361">
    <property type="entry name" value="tRNA_methyltr_TrmB_bact"/>
</dbReference>
<dbReference type="InterPro" id="IPR029063">
    <property type="entry name" value="SAM-dependent_MTases_sf"/>
</dbReference>
<dbReference type="SUPFAM" id="SSF53335">
    <property type="entry name" value="S-adenosyl-L-methionine-dependent methyltransferases"/>
    <property type="match status" value="1"/>
</dbReference>
<keyword evidence="6 7" id="KW-0819">tRNA processing</keyword>
<evidence type="ECO:0000256" key="1">
    <source>
        <dbReference type="ARBA" id="ARBA00000142"/>
    </source>
</evidence>
<comment type="catalytic activity">
    <reaction evidence="1 7">
        <text>guanosine(46) in tRNA + S-adenosyl-L-methionine = N(7)-methylguanosine(46) in tRNA + S-adenosyl-L-homocysteine</text>
        <dbReference type="Rhea" id="RHEA:42708"/>
        <dbReference type="Rhea" id="RHEA-COMP:10188"/>
        <dbReference type="Rhea" id="RHEA-COMP:10189"/>
        <dbReference type="ChEBI" id="CHEBI:57856"/>
        <dbReference type="ChEBI" id="CHEBI:59789"/>
        <dbReference type="ChEBI" id="CHEBI:74269"/>
        <dbReference type="ChEBI" id="CHEBI:74480"/>
        <dbReference type="EC" id="2.1.1.33"/>
    </reaction>
</comment>
<name>A0A1Y2JZ10_9PROT</name>
<proteinExistence type="inferred from homology"/>
<keyword evidence="3 7" id="KW-0489">Methyltransferase</keyword>
<keyword evidence="5 7" id="KW-0949">S-adenosyl-L-methionine</keyword>